<dbReference type="AlphaFoldDB" id="A0A7G3G5P3"/>
<keyword evidence="2" id="KW-1185">Reference proteome</keyword>
<proteinExistence type="predicted"/>
<evidence type="ECO:0000313" key="1">
    <source>
        <dbReference type="EMBL" id="QBC42597.1"/>
    </source>
</evidence>
<organism evidence="1 2">
    <name type="scientific">Iodobacter fluviatilis</name>
    <dbReference type="NCBI Taxonomy" id="537"/>
    <lineage>
        <taxon>Bacteria</taxon>
        <taxon>Pseudomonadati</taxon>
        <taxon>Pseudomonadota</taxon>
        <taxon>Betaproteobacteria</taxon>
        <taxon>Neisseriales</taxon>
        <taxon>Chitinibacteraceae</taxon>
        <taxon>Iodobacter</taxon>
    </lineage>
</organism>
<dbReference type="EMBL" id="CP025781">
    <property type="protein sequence ID" value="QBC42597.1"/>
    <property type="molecule type" value="Genomic_DNA"/>
</dbReference>
<protein>
    <submittedName>
        <fullName evidence="1">Uncharacterized protein</fullName>
    </submittedName>
</protein>
<dbReference type="KEGG" id="ifl:C1H71_02850"/>
<gene>
    <name evidence="1" type="ORF">C1H71_02850</name>
</gene>
<accession>A0A7G3G5P3</accession>
<reference evidence="1 2" key="1">
    <citation type="submission" date="2018-01" db="EMBL/GenBank/DDBJ databases">
        <title>Genome sequence of Iodobacter sp. strain PCH194 isolated from Indian Trans-Himalaya.</title>
        <authorList>
            <person name="Kumar V."/>
            <person name="Thakur V."/>
            <person name="Kumar S."/>
            <person name="Singh D."/>
        </authorList>
    </citation>
    <scope>NUCLEOTIDE SEQUENCE [LARGE SCALE GENOMIC DNA]</scope>
    <source>
        <strain evidence="1 2">PCH194</strain>
    </source>
</reference>
<evidence type="ECO:0000313" key="2">
    <source>
        <dbReference type="Proteomes" id="UP000515917"/>
    </source>
</evidence>
<sequence>MNKGVLLDLTHSLSEAIKATEIEIQNCYSYHDEQVEIKPYVWKNLDEKIDYMLNVYRPLVSTNLLAAINNHKQVSREISRQVFQEDEDTCTAYEKMLVEHKTLYVQLQSFIAKISGVEAI</sequence>
<dbReference type="RefSeq" id="WP_130105217.1">
    <property type="nucleotide sequence ID" value="NZ_CP025781.1"/>
</dbReference>
<dbReference type="Proteomes" id="UP000515917">
    <property type="component" value="Chromosome"/>
</dbReference>
<name>A0A7G3G5P3_9NEIS</name>